<gene>
    <name evidence="2" type="ORF">PPRIM_AZ9-3.1.T0320330</name>
</gene>
<proteinExistence type="predicted"/>
<organism evidence="2 3">
    <name type="scientific">Paramecium primaurelia</name>
    <dbReference type="NCBI Taxonomy" id="5886"/>
    <lineage>
        <taxon>Eukaryota</taxon>
        <taxon>Sar</taxon>
        <taxon>Alveolata</taxon>
        <taxon>Ciliophora</taxon>
        <taxon>Intramacronucleata</taxon>
        <taxon>Oligohymenophorea</taxon>
        <taxon>Peniculida</taxon>
        <taxon>Parameciidae</taxon>
        <taxon>Paramecium</taxon>
    </lineage>
</organism>
<accession>A0A8S1L906</accession>
<comment type="caution">
    <text evidence="2">The sequence shown here is derived from an EMBL/GenBank/DDBJ whole genome shotgun (WGS) entry which is preliminary data.</text>
</comment>
<protein>
    <submittedName>
        <fullName evidence="2">Uncharacterized protein</fullName>
    </submittedName>
</protein>
<keyword evidence="1" id="KW-0175">Coiled coil</keyword>
<dbReference type="Proteomes" id="UP000688137">
    <property type="component" value="Unassembled WGS sequence"/>
</dbReference>
<dbReference type="AlphaFoldDB" id="A0A8S1L906"/>
<evidence type="ECO:0000313" key="2">
    <source>
        <dbReference type="EMBL" id="CAD8062103.1"/>
    </source>
</evidence>
<evidence type="ECO:0000256" key="1">
    <source>
        <dbReference type="SAM" id="Coils"/>
    </source>
</evidence>
<dbReference type="OMA" id="QIFQQEC"/>
<keyword evidence="3" id="KW-1185">Reference proteome</keyword>
<reference evidence="2" key="1">
    <citation type="submission" date="2021-01" db="EMBL/GenBank/DDBJ databases">
        <authorList>
            <consortium name="Genoscope - CEA"/>
            <person name="William W."/>
        </authorList>
    </citation>
    <scope>NUCLEOTIDE SEQUENCE</scope>
</reference>
<evidence type="ECO:0000313" key="3">
    <source>
        <dbReference type="Proteomes" id="UP000688137"/>
    </source>
</evidence>
<dbReference type="EMBL" id="CAJJDM010000031">
    <property type="protein sequence ID" value="CAD8062103.1"/>
    <property type="molecule type" value="Genomic_DNA"/>
</dbReference>
<sequence>MSSDSQRNYDLYEKIGPLLSNLSSINNNFEQQKKQLNSLNYSIDKMNIDIKNKEMDQKNLQWLYSLQERENRLQMEISQNEAKKAQLEYLKKQNMFYEEQIKMLNNENQKIKNEYLQIQQKNEQLISQQEIALKESIKQVNEQFINRIVQLEAQLQQKQKDEVEASVKIAQFVNQIKLLESQKQIFQQECEQFEIAKNTLDKEKEMYFNEFRYLKENYMKMIDKLQEEMHKLKVQNHSLNEDNKSLKQTVEYYKNRFQDMMDLQEMASLNQDNSLLSLLKSKGMQNVTKQDLVQARDQVAQDMVYQKGFQFGNTWDQVMNDINKLT</sequence>
<name>A0A8S1L906_PARPR</name>
<feature type="coiled-coil region" evidence="1">
    <location>
        <begin position="80"/>
        <end position="256"/>
    </location>
</feature>